<sequence>MALAARIPNFDAQFRYLPEELHVKNIHFSGAPSSNRTEPGTDKKILNWTITLECEYKPSSNRVTQLRLARPPITARSTFSNGTTRAASIGNTPLPSFTQVVQSTNPPQAPILSVNIVPLHGRSTTNSRVLPPIASHLPAHNIPTTTATLSAPVAIPRSRSISTSRGRHTTHKKICYIRLEARIHKDDRVQFPQAPTQVSFRLM</sequence>
<gene>
    <name evidence="1" type="ORF">PNOK_0661700</name>
</gene>
<reference evidence="1 2" key="1">
    <citation type="journal article" date="2017" name="Mol. Ecol.">
        <title>Comparative and population genomic landscape of Phellinus noxius: A hypervariable fungus causing root rot in trees.</title>
        <authorList>
            <person name="Chung C.L."/>
            <person name="Lee T.J."/>
            <person name="Akiba M."/>
            <person name="Lee H.H."/>
            <person name="Kuo T.H."/>
            <person name="Liu D."/>
            <person name="Ke H.M."/>
            <person name="Yokoi T."/>
            <person name="Roa M.B."/>
            <person name="Lu M.J."/>
            <person name="Chang Y.Y."/>
            <person name="Ann P.J."/>
            <person name="Tsai J.N."/>
            <person name="Chen C.Y."/>
            <person name="Tzean S.S."/>
            <person name="Ota Y."/>
            <person name="Hattori T."/>
            <person name="Sahashi N."/>
            <person name="Liou R.F."/>
            <person name="Kikuchi T."/>
            <person name="Tsai I.J."/>
        </authorList>
    </citation>
    <scope>NUCLEOTIDE SEQUENCE [LARGE SCALE GENOMIC DNA]</scope>
    <source>
        <strain evidence="1 2">FFPRI411160</strain>
    </source>
</reference>
<evidence type="ECO:0000313" key="1">
    <source>
        <dbReference type="EMBL" id="PAV18131.1"/>
    </source>
</evidence>
<dbReference type="EMBL" id="NBII01000006">
    <property type="protein sequence ID" value="PAV18131.1"/>
    <property type="molecule type" value="Genomic_DNA"/>
</dbReference>
<comment type="caution">
    <text evidence="1">The sequence shown here is derived from an EMBL/GenBank/DDBJ whole genome shotgun (WGS) entry which is preliminary data.</text>
</comment>
<protein>
    <submittedName>
        <fullName evidence="1">Uncharacterized protein</fullName>
    </submittedName>
</protein>
<keyword evidence="2" id="KW-1185">Reference proteome</keyword>
<dbReference type="InParanoid" id="A0A286UEW3"/>
<evidence type="ECO:0000313" key="2">
    <source>
        <dbReference type="Proteomes" id="UP000217199"/>
    </source>
</evidence>
<accession>A0A286UEW3</accession>
<dbReference type="AlphaFoldDB" id="A0A286UEW3"/>
<proteinExistence type="predicted"/>
<name>A0A286UEW3_9AGAM</name>
<dbReference type="Proteomes" id="UP000217199">
    <property type="component" value="Unassembled WGS sequence"/>
</dbReference>
<organism evidence="1 2">
    <name type="scientific">Pyrrhoderma noxium</name>
    <dbReference type="NCBI Taxonomy" id="2282107"/>
    <lineage>
        <taxon>Eukaryota</taxon>
        <taxon>Fungi</taxon>
        <taxon>Dikarya</taxon>
        <taxon>Basidiomycota</taxon>
        <taxon>Agaricomycotina</taxon>
        <taxon>Agaricomycetes</taxon>
        <taxon>Hymenochaetales</taxon>
        <taxon>Hymenochaetaceae</taxon>
        <taxon>Pyrrhoderma</taxon>
    </lineage>
</organism>